<evidence type="ECO:0000259" key="5">
    <source>
        <dbReference type="Pfam" id="PF00296"/>
    </source>
</evidence>
<dbReference type="PANTHER" id="PTHR42847:SF4">
    <property type="entry name" value="ALKANESULFONATE MONOOXYGENASE-RELATED"/>
    <property type="match status" value="1"/>
</dbReference>
<name>A0ABZ3FRD6_9ACTN</name>
<gene>
    <name evidence="6" type="ORF">AADG42_15445</name>
</gene>
<dbReference type="Pfam" id="PF00296">
    <property type="entry name" value="Bac_luciferase"/>
    <property type="match status" value="1"/>
</dbReference>
<accession>A0ABZ3FRD6</accession>
<dbReference type="EMBL" id="CP154795">
    <property type="protein sequence ID" value="XAN08638.1"/>
    <property type="molecule type" value="Genomic_DNA"/>
</dbReference>
<keyword evidence="4" id="KW-0503">Monooxygenase</keyword>
<evidence type="ECO:0000256" key="2">
    <source>
        <dbReference type="ARBA" id="ARBA00022643"/>
    </source>
</evidence>
<dbReference type="NCBIfam" id="TIGR03560">
    <property type="entry name" value="F420_Rv1855c"/>
    <property type="match status" value="1"/>
</dbReference>
<dbReference type="SUPFAM" id="SSF51679">
    <property type="entry name" value="Bacterial luciferase-like"/>
    <property type="match status" value="1"/>
</dbReference>
<protein>
    <submittedName>
        <fullName evidence="6">TIGR03560 family F420-dependent LLM class oxidoreductase</fullName>
    </submittedName>
</protein>
<evidence type="ECO:0000313" key="7">
    <source>
        <dbReference type="Proteomes" id="UP001442841"/>
    </source>
</evidence>
<evidence type="ECO:0000313" key="6">
    <source>
        <dbReference type="EMBL" id="XAN08638.1"/>
    </source>
</evidence>
<keyword evidence="3" id="KW-0560">Oxidoreductase</keyword>
<evidence type="ECO:0000256" key="1">
    <source>
        <dbReference type="ARBA" id="ARBA00022630"/>
    </source>
</evidence>
<dbReference type="Gene3D" id="3.20.20.30">
    <property type="entry name" value="Luciferase-like domain"/>
    <property type="match status" value="1"/>
</dbReference>
<dbReference type="InterPro" id="IPR011251">
    <property type="entry name" value="Luciferase-like_dom"/>
</dbReference>
<proteinExistence type="predicted"/>
<dbReference type="Proteomes" id="UP001442841">
    <property type="component" value="Chromosome"/>
</dbReference>
<keyword evidence="1" id="KW-0285">Flavoprotein</keyword>
<organism evidence="6 7">
    <name type="scientific">Ammonicoccus fulvus</name>
    <dbReference type="NCBI Taxonomy" id="3138240"/>
    <lineage>
        <taxon>Bacteria</taxon>
        <taxon>Bacillati</taxon>
        <taxon>Actinomycetota</taxon>
        <taxon>Actinomycetes</taxon>
        <taxon>Propionibacteriales</taxon>
        <taxon>Propionibacteriaceae</taxon>
        <taxon>Ammonicoccus</taxon>
    </lineage>
</organism>
<reference evidence="6 7" key="1">
    <citation type="submission" date="2024-04" db="EMBL/GenBank/DDBJ databases">
        <title>Isolation of an actinomycete strain from pig manure.</title>
        <authorList>
            <person name="Gong T."/>
            <person name="Yu Z."/>
            <person name="An M."/>
            <person name="Wei C."/>
            <person name="Yang W."/>
            <person name="Liu L."/>
        </authorList>
    </citation>
    <scope>NUCLEOTIDE SEQUENCE [LARGE SCALE GENOMIC DNA]</scope>
    <source>
        <strain evidence="6 7">ZF39</strain>
    </source>
</reference>
<evidence type="ECO:0000256" key="4">
    <source>
        <dbReference type="ARBA" id="ARBA00023033"/>
    </source>
</evidence>
<evidence type="ECO:0000256" key="3">
    <source>
        <dbReference type="ARBA" id="ARBA00023002"/>
    </source>
</evidence>
<feature type="domain" description="Luciferase-like" evidence="5">
    <location>
        <begin position="9"/>
        <end position="226"/>
    </location>
</feature>
<dbReference type="InterPro" id="IPR050172">
    <property type="entry name" value="SsuD_RutA_monooxygenase"/>
</dbReference>
<sequence length="271" mass="30584">MKFGLDIAQQRVSFAEVIDRARFAEDLGFTGVWGFDHFVAMYGEPPGEAFEGMTTLAALATATSRIRLGLMVAGVTYRHPSLFAHQVNTIDHASNGRLEVGLGNGWYEKEHTQLGFDFLTTGKRFDLLEDQLEILTRLSTGEKVSYDGKRVSLQDAQMYPPTVQRPHPPIWIGGAGPQRTMPLVARYADYWHAQPEPMKQRLDLLKELCEKEGRDISTIKRVTSLSLDPDPDTITRKIDEHRANGIDYLYCGWPGEGRPAIERFVEKVMSR</sequence>
<dbReference type="InterPro" id="IPR036661">
    <property type="entry name" value="Luciferase-like_sf"/>
</dbReference>
<dbReference type="InterPro" id="IPR019952">
    <property type="entry name" value="F420_OxRdatse_Rv1855c_pred"/>
</dbReference>
<dbReference type="RefSeq" id="WP_425310063.1">
    <property type="nucleotide sequence ID" value="NZ_CP154795.1"/>
</dbReference>
<dbReference type="PANTHER" id="PTHR42847">
    <property type="entry name" value="ALKANESULFONATE MONOOXYGENASE"/>
    <property type="match status" value="1"/>
</dbReference>
<keyword evidence="2" id="KW-0288">FMN</keyword>
<keyword evidence="7" id="KW-1185">Reference proteome</keyword>